<dbReference type="PANTHER" id="PTHR37423:SF2">
    <property type="entry name" value="MEMBRANE-BOUND LYTIC MUREIN TRANSGLYCOSYLASE C"/>
    <property type="match status" value="1"/>
</dbReference>
<name>A0A1M4TG80_9CLOT</name>
<proteinExistence type="predicted"/>
<sequence length="181" mass="21169">MNKVLRLLCLILIVLMAINHKAILKSIFPLKYNNLVYKYSKQYNIDSMLVFAVIKAESNFNENAVSKKGAVGLMQITPKTGEYIADLMNDKTYKNEKLFEPEMNIKYGCFYLKRMINQYDGNIELALMAYNAGSTNVNRWIQSLGNDFDVDLIPFNETKNYVKKIKKYYKLYQYIYTDIDI</sequence>
<dbReference type="Pfam" id="PF01464">
    <property type="entry name" value="SLT"/>
    <property type="match status" value="1"/>
</dbReference>
<dbReference type="Proteomes" id="UP000184423">
    <property type="component" value="Unassembled WGS sequence"/>
</dbReference>
<dbReference type="RefSeq" id="WP_073247748.1">
    <property type="nucleotide sequence ID" value="NZ_FQVG01000004.1"/>
</dbReference>
<organism evidence="2 3">
    <name type="scientific">Caloramator proteoclasticus DSM 10124</name>
    <dbReference type="NCBI Taxonomy" id="1121262"/>
    <lineage>
        <taxon>Bacteria</taxon>
        <taxon>Bacillati</taxon>
        <taxon>Bacillota</taxon>
        <taxon>Clostridia</taxon>
        <taxon>Eubacteriales</taxon>
        <taxon>Clostridiaceae</taxon>
        <taxon>Caloramator</taxon>
    </lineage>
</organism>
<reference evidence="3" key="1">
    <citation type="submission" date="2016-11" db="EMBL/GenBank/DDBJ databases">
        <authorList>
            <person name="Varghese N."/>
            <person name="Submissions S."/>
        </authorList>
    </citation>
    <scope>NUCLEOTIDE SEQUENCE [LARGE SCALE GENOMIC DNA]</scope>
    <source>
        <strain evidence="3">DSM 10124</strain>
    </source>
</reference>
<dbReference type="CDD" id="cd16896">
    <property type="entry name" value="LT_Slt70-like"/>
    <property type="match status" value="1"/>
</dbReference>
<evidence type="ECO:0000259" key="1">
    <source>
        <dbReference type="Pfam" id="PF01464"/>
    </source>
</evidence>
<dbReference type="EMBL" id="FQVG01000004">
    <property type="protein sequence ID" value="SHE43529.1"/>
    <property type="molecule type" value="Genomic_DNA"/>
</dbReference>
<evidence type="ECO:0000313" key="2">
    <source>
        <dbReference type="EMBL" id="SHE43529.1"/>
    </source>
</evidence>
<evidence type="ECO:0000313" key="3">
    <source>
        <dbReference type="Proteomes" id="UP000184423"/>
    </source>
</evidence>
<protein>
    <submittedName>
        <fullName evidence="2">Soluble lytic murein transglycosylase</fullName>
    </submittedName>
</protein>
<keyword evidence="3" id="KW-1185">Reference proteome</keyword>
<dbReference type="PANTHER" id="PTHR37423">
    <property type="entry name" value="SOLUBLE LYTIC MUREIN TRANSGLYCOSYLASE-RELATED"/>
    <property type="match status" value="1"/>
</dbReference>
<feature type="domain" description="Transglycosylase SLT" evidence="1">
    <location>
        <begin position="36"/>
        <end position="144"/>
    </location>
</feature>
<dbReference type="SUPFAM" id="SSF53955">
    <property type="entry name" value="Lysozyme-like"/>
    <property type="match status" value="1"/>
</dbReference>
<accession>A0A1M4TG80</accession>
<dbReference type="InterPro" id="IPR023346">
    <property type="entry name" value="Lysozyme-like_dom_sf"/>
</dbReference>
<gene>
    <name evidence="2" type="ORF">SAMN02746091_00382</name>
</gene>
<dbReference type="Gene3D" id="1.10.530.10">
    <property type="match status" value="1"/>
</dbReference>
<dbReference type="AlphaFoldDB" id="A0A1M4TG80"/>
<dbReference type="InterPro" id="IPR008258">
    <property type="entry name" value="Transglycosylase_SLT_dom_1"/>
</dbReference>